<proteinExistence type="predicted"/>
<feature type="compositionally biased region" description="Low complexity" evidence="1">
    <location>
        <begin position="328"/>
        <end position="362"/>
    </location>
</feature>
<feature type="compositionally biased region" description="Low complexity" evidence="1">
    <location>
        <begin position="660"/>
        <end position="694"/>
    </location>
</feature>
<feature type="region of interest" description="Disordered" evidence="1">
    <location>
        <begin position="222"/>
        <end position="460"/>
    </location>
</feature>
<accession>A0A6B0RXW3</accession>
<feature type="region of interest" description="Disordered" evidence="1">
    <location>
        <begin position="143"/>
        <end position="163"/>
    </location>
</feature>
<protein>
    <submittedName>
        <fullName evidence="2">Uncharacterized protein</fullName>
    </submittedName>
</protein>
<feature type="region of interest" description="Disordered" evidence="1">
    <location>
        <begin position="1"/>
        <end position="22"/>
    </location>
</feature>
<evidence type="ECO:0000256" key="1">
    <source>
        <dbReference type="SAM" id="MobiDB-lite"/>
    </source>
</evidence>
<gene>
    <name evidence="2" type="ORF">E5288_WYG008488</name>
</gene>
<feature type="compositionally biased region" description="Basic residues" evidence="1">
    <location>
        <begin position="589"/>
        <end position="604"/>
    </location>
</feature>
<feature type="compositionally biased region" description="Polar residues" evidence="1">
    <location>
        <begin position="430"/>
        <end position="440"/>
    </location>
</feature>
<feature type="region of interest" description="Disordered" evidence="1">
    <location>
        <begin position="574"/>
        <end position="751"/>
    </location>
</feature>
<sequence>MEGHNWPPNTAGRAPLGNPDFSASKDGLSLRLFLYGGRCGPCPLEHLIWGEAARQSVGGSGKGERGSPNLHSQRAWKNPKSEQGGHRCGSYGDLGNPDSNRPSQVTRKPTRVAQRLPGWPSASPALSGWGHLAKELAKRSGLHLPFPADHTSPSAQAARRAGDACARRLDVGPAQSQESQDSLCRELALGAGPPGCPRSSFSRPWTTLSSFPAGVSCRLEAARHQGPWPGAPRQSEQLPSFPSAQRAPQDLGLTARMKVRRATKTFVRKPRRLKDGGLGPDTPSGGSGGSESQERRSSPPRPAVSAPKRASEVAEETASGRQKLQARQLKQWPEQQPQPQPHNQGSGPQPESQQQQQDGQEPLPQPQPELQEEPQSEQQGPLKPRLRLMPRQKQSREQHRQVRRRSRLRQERFQRQELQEKPPCGDLGNPDSNRPSQVTRKPTRVAQRLPGWPSASPALSGWGHLAKELAKRSGLHLPFPADHTSPSAQAARRAGDACASSPNIPSGSVPSHCLSSSVMSSCKSCPRQEAGRGPCTKSGESGLPVQGAGPRSRASRLPSLILFPAVDHTVLLSGRAQRAPQDLGLTARMKVRRATKTFVRKPRRLKDGGLGPDTPSGGSGGSESQERRSSPPRPAVSAPKRASEVAEETASGRQKLQARQLKQWPEQQPQPQPHNQGSGPQPESQQQQQDGQEPLPQPQPELQEEPQSEQQGPLKPRLRLMPRQKQSREQHRQAQHNYACPELLGEVLEWT</sequence>
<name>A0A6B0RXW3_9CETA</name>
<keyword evidence="3" id="KW-1185">Reference proteome</keyword>
<dbReference type="AlphaFoldDB" id="A0A6B0RXW3"/>
<feature type="compositionally biased region" description="Basic residues" evidence="1">
    <location>
        <begin position="257"/>
        <end position="272"/>
    </location>
</feature>
<evidence type="ECO:0000313" key="2">
    <source>
        <dbReference type="EMBL" id="MXQ94061.1"/>
    </source>
</evidence>
<comment type="caution">
    <text evidence="2">The sequence shown here is derived from an EMBL/GenBank/DDBJ whole genome shotgun (WGS) entry which is preliminary data.</text>
</comment>
<feature type="region of interest" description="Disordered" evidence="1">
    <location>
        <begin position="476"/>
        <end position="556"/>
    </location>
</feature>
<feature type="compositionally biased region" description="Basic and acidic residues" evidence="1">
    <location>
        <begin position="408"/>
        <end position="420"/>
    </location>
</feature>
<evidence type="ECO:0000313" key="3">
    <source>
        <dbReference type="Proteomes" id="UP000322234"/>
    </source>
</evidence>
<reference evidence="2" key="1">
    <citation type="submission" date="2019-10" db="EMBL/GenBank/DDBJ databases">
        <title>The sequence and de novo assembly of the wild yak genome.</title>
        <authorList>
            <person name="Liu Y."/>
        </authorList>
    </citation>
    <scope>NUCLEOTIDE SEQUENCE [LARGE SCALE GENOMIC DNA]</scope>
    <source>
        <strain evidence="2">WY2019</strain>
    </source>
</reference>
<feature type="compositionally biased region" description="Polar residues" evidence="1">
    <location>
        <begin position="97"/>
        <end position="107"/>
    </location>
</feature>
<feature type="compositionally biased region" description="Polar residues" evidence="1">
    <location>
        <begin position="234"/>
        <end position="243"/>
    </location>
</feature>
<feature type="region of interest" description="Disordered" evidence="1">
    <location>
        <begin position="55"/>
        <end position="127"/>
    </location>
</feature>
<feature type="compositionally biased region" description="Low complexity" evidence="1">
    <location>
        <begin position="487"/>
        <end position="525"/>
    </location>
</feature>
<dbReference type="Proteomes" id="UP000322234">
    <property type="component" value="Unassembled WGS sequence"/>
</dbReference>
<organism evidence="2 3">
    <name type="scientific">Bos mutus</name>
    <name type="common">wild yak</name>
    <dbReference type="NCBI Taxonomy" id="72004"/>
    <lineage>
        <taxon>Eukaryota</taxon>
        <taxon>Metazoa</taxon>
        <taxon>Chordata</taxon>
        <taxon>Craniata</taxon>
        <taxon>Vertebrata</taxon>
        <taxon>Euteleostomi</taxon>
        <taxon>Mammalia</taxon>
        <taxon>Eutheria</taxon>
        <taxon>Laurasiatheria</taxon>
        <taxon>Artiodactyla</taxon>
        <taxon>Ruminantia</taxon>
        <taxon>Pecora</taxon>
        <taxon>Bovidae</taxon>
        <taxon>Bovinae</taxon>
        <taxon>Bos</taxon>
    </lineage>
</organism>
<dbReference type="EMBL" id="VBQZ03000105">
    <property type="protein sequence ID" value="MXQ94061.1"/>
    <property type="molecule type" value="Genomic_DNA"/>
</dbReference>